<organism evidence="1">
    <name type="scientific">marine sediment metagenome</name>
    <dbReference type="NCBI Taxonomy" id="412755"/>
    <lineage>
        <taxon>unclassified sequences</taxon>
        <taxon>metagenomes</taxon>
        <taxon>ecological metagenomes</taxon>
    </lineage>
</organism>
<proteinExistence type="predicted"/>
<dbReference type="AlphaFoldDB" id="X1VFP7"/>
<evidence type="ECO:0000313" key="1">
    <source>
        <dbReference type="EMBL" id="GAJ13271.1"/>
    </source>
</evidence>
<feature type="non-terminal residue" evidence="1">
    <location>
        <position position="1"/>
    </location>
</feature>
<gene>
    <name evidence="1" type="ORF">S12H4_47781</name>
</gene>
<accession>X1VFP7</accession>
<reference evidence="1" key="1">
    <citation type="journal article" date="2014" name="Front. Microbiol.">
        <title>High frequency of phylogenetically diverse reductive dehalogenase-homologous genes in deep subseafloor sedimentary metagenomes.</title>
        <authorList>
            <person name="Kawai M."/>
            <person name="Futagami T."/>
            <person name="Toyoda A."/>
            <person name="Takaki Y."/>
            <person name="Nishi S."/>
            <person name="Hori S."/>
            <person name="Arai W."/>
            <person name="Tsubouchi T."/>
            <person name="Morono Y."/>
            <person name="Uchiyama I."/>
            <person name="Ito T."/>
            <person name="Fujiyama A."/>
            <person name="Inagaki F."/>
            <person name="Takami H."/>
        </authorList>
    </citation>
    <scope>NUCLEOTIDE SEQUENCE</scope>
    <source>
        <strain evidence="1">Expedition CK06-06</strain>
    </source>
</reference>
<protein>
    <submittedName>
        <fullName evidence="1">Uncharacterized protein</fullName>
    </submittedName>
</protein>
<comment type="caution">
    <text evidence="1">The sequence shown here is derived from an EMBL/GenBank/DDBJ whole genome shotgun (WGS) entry which is preliminary data.</text>
</comment>
<sequence>AEEVAQSILGEYITPRQITEITYREIIIQVKELKIPFSTPDIADLAASYLHDRGIKVWR</sequence>
<name>X1VFP7_9ZZZZ</name>
<dbReference type="EMBL" id="BARW01029788">
    <property type="protein sequence ID" value="GAJ13271.1"/>
    <property type="molecule type" value="Genomic_DNA"/>
</dbReference>